<dbReference type="PROSITE" id="PS50943">
    <property type="entry name" value="HTH_CROC1"/>
    <property type="match status" value="1"/>
</dbReference>
<keyword evidence="3" id="KW-1185">Reference proteome</keyword>
<comment type="caution">
    <text evidence="2">The sequence shown here is derived from an EMBL/GenBank/DDBJ whole genome shotgun (WGS) entry which is preliminary data.</text>
</comment>
<accession>A0ABW6DQ42</accession>
<reference evidence="2 3" key="1">
    <citation type="submission" date="2024-09" db="EMBL/GenBank/DDBJ databases">
        <title>The Natural Products Discovery Center: Release of the First 8490 Sequenced Strains for Exploring Actinobacteria Biosynthetic Diversity.</title>
        <authorList>
            <person name="Kalkreuter E."/>
            <person name="Kautsar S.A."/>
            <person name="Yang D."/>
            <person name="Bader C.D."/>
            <person name="Teijaro C.N."/>
            <person name="Fluegel L."/>
            <person name="Davis C.M."/>
            <person name="Simpson J.R."/>
            <person name="Lauterbach L."/>
            <person name="Steele A.D."/>
            <person name="Gui C."/>
            <person name="Meng S."/>
            <person name="Li G."/>
            <person name="Viehrig K."/>
            <person name="Ye F."/>
            <person name="Su P."/>
            <person name="Kiefer A.F."/>
            <person name="Nichols A."/>
            <person name="Cepeda A.J."/>
            <person name="Yan W."/>
            <person name="Fan B."/>
            <person name="Jiang Y."/>
            <person name="Adhikari A."/>
            <person name="Zheng C.-J."/>
            <person name="Schuster L."/>
            <person name="Cowan T.M."/>
            <person name="Smanski M.J."/>
            <person name="Chevrette M.G."/>
            <person name="De Carvalho L.P.S."/>
            <person name="Shen B."/>
        </authorList>
    </citation>
    <scope>NUCLEOTIDE SEQUENCE [LARGE SCALE GENOMIC DNA]</scope>
    <source>
        <strain evidence="2 3">NPDC058584</strain>
    </source>
</reference>
<dbReference type="SUPFAM" id="SSF47413">
    <property type="entry name" value="lambda repressor-like DNA-binding domains"/>
    <property type="match status" value="1"/>
</dbReference>
<evidence type="ECO:0000313" key="2">
    <source>
        <dbReference type="EMBL" id="MFD3955961.1"/>
    </source>
</evidence>
<dbReference type="SMART" id="SM00530">
    <property type="entry name" value="HTH_XRE"/>
    <property type="match status" value="1"/>
</dbReference>
<feature type="domain" description="HTH cro/C1-type" evidence="1">
    <location>
        <begin position="14"/>
        <end position="74"/>
    </location>
</feature>
<proteinExistence type="predicted"/>
<organism evidence="2 3">
    <name type="scientific">Streptomyces bacillaris</name>
    <dbReference type="NCBI Taxonomy" id="68179"/>
    <lineage>
        <taxon>Bacteria</taxon>
        <taxon>Bacillati</taxon>
        <taxon>Actinomycetota</taxon>
        <taxon>Actinomycetes</taxon>
        <taxon>Kitasatosporales</taxon>
        <taxon>Streptomycetaceae</taxon>
        <taxon>Streptomyces</taxon>
    </lineage>
</organism>
<evidence type="ECO:0000313" key="3">
    <source>
        <dbReference type="Proteomes" id="UP001598300"/>
    </source>
</evidence>
<dbReference type="EMBL" id="JBHXPM010000005">
    <property type="protein sequence ID" value="MFD3955961.1"/>
    <property type="molecule type" value="Genomic_DNA"/>
</dbReference>
<protein>
    <submittedName>
        <fullName evidence="2">Helix-turn-helix domain-containing protein</fullName>
    </submittedName>
</protein>
<evidence type="ECO:0000259" key="1">
    <source>
        <dbReference type="PROSITE" id="PS50943"/>
    </source>
</evidence>
<dbReference type="Proteomes" id="UP001598300">
    <property type="component" value="Unassembled WGS sequence"/>
</dbReference>
<gene>
    <name evidence="2" type="ORF">ACFWR3_07720</name>
</gene>
<dbReference type="CDD" id="cd00093">
    <property type="entry name" value="HTH_XRE"/>
    <property type="match status" value="1"/>
</dbReference>
<sequence length="101" mass="10745">MDPQPISASVIKRIRRSREERGFSAQTLADAITAKGFKLSRETLSGAENGFRETIPVDVLVLAAEVLGVPPSRLLSDGAWCGHCNDQPPSGFTCNACGVTT</sequence>
<dbReference type="Gene3D" id="1.10.260.40">
    <property type="entry name" value="lambda repressor-like DNA-binding domains"/>
    <property type="match status" value="1"/>
</dbReference>
<name>A0ABW6DQ42_9ACTN</name>
<dbReference type="RefSeq" id="WP_167372609.1">
    <property type="nucleotide sequence ID" value="NZ_JBHVRE010000013.1"/>
</dbReference>
<dbReference type="Pfam" id="PF01381">
    <property type="entry name" value="HTH_3"/>
    <property type="match status" value="1"/>
</dbReference>
<dbReference type="InterPro" id="IPR001387">
    <property type="entry name" value="Cro/C1-type_HTH"/>
</dbReference>
<dbReference type="InterPro" id="IPR010982">
    <property type="entry name" value="Lambda_DNA-bd_dom_sf"/>
</dbReference>